<name>A0AAN9YSD3_9PEZI</name>
<accession>A0AAN9YSD3</accession>
<gene>
    <name evidence="1" type="ORF">SLS62_005879</name>
</gene>
<dbReference type="AlphaFoldDB" id="A0AAN9YSD3"/>
<keyword evidence="2" id="KW-1185">Reference proteome</keyword>
<evidence type="ECO:0000313" key="1">
    <source>
        <dbReference type="EMBL" id="KAK7752135.1"/>
    </source>
</evidence>
<organism evidence="1 2">
    <name type="scientific">Diatrype stigma</name>
    <dbReference type="NCBI Taxonomy" id="117547"/>
    <lineage>
        <taxon>Eukaryota</taxon>
        <taxon>Fungi</taxon>
        <taxon>Dikarya</taxon>
        <taxon>Ascomycota</taxon>
        <taxon>Pezizomycotina</taxon>
        <taxon>Sordariomycetes</taxon>
        <taxon>Xylariomycetidae</taxon>
        <taxon>Xylariales</taxon>
        <taxon>Diatrypaceae</taxon>
        <taxon>Diatrype</taxon>
    </lineage>
</organism>
<sequence>MLEDSVIVDPEDVETGGGILDSVTVVAVEIGGGTVYDPEEVESVTGGGMLDDSVRVVSDELEEVNTGGGTDWVALVKDDPEVDPGVFVVVTVPVVTVVIVVIDSEVVEELPMLEVLPPVLVGGPYVVELPEEPVLELLGAVEVLLSVEELPVDPVEAPDEVDDVPDCVVPGVVPDEGTELDPMVTLLVSLETGSVIVEVKVDVVPGWLGVLALDSLLEVV</sequence>
<dbReference type="Proteomes" id="UP001320420">
    <property type="component" value="Unassembled WGS sequence"/>
</dbReference>
<protein>
    <submittedName>
        <fullName evidence="1">Uncharacterized protein</fullName>
    </submittedName>
</protein>
<evidence type="ECO:0000313" key="2">
    <source>
        <dbReference type="Proteomes" id="UP001320420"/>
    </source>
</evidence>
<dbReference type="EMBL" id="JAKJXP020000041">
    <property type="protein sequence ID" value="KAK7752135.1"/>
    <property type="molecule type" value="Genomic_DNA"/>
</dbReference>
<reference evidence="1 2" key="1">
    <citation type="submission" date="2024-02" db="EMBL/GenBank/DDBJ databases">
        <title>De novo assembly and annotation of 12 fungi associated with fruit tree decline syndrome in Ontario, Canada.</title>
        <authorList>
            <person name="Sulman M."/>
            <person name="Ellouze W."/>
            <person name="Ilyukhin E."/>
        </authorList>
    </citation>
    <scope>NUCLEOTIDE SEQUENCE [LARGE SCALE GENOMIC DNA]</scope>
    <source>
        <strain evidence="1 2">M11/M66-122</strain>
    </source>
</reference>
<comment type="caution">
    <text evidence="1">The sequence shown here is derived from an EMBL/GenBank/DDBJ whole genome shotgun (WGS) entry which is preliminary data.</text>
</comment>
<proteinExistence type="predicted"/>